<name>A0ABY5HW10_9SPIR</name>
<dbReference type="Proteomes" id="UP001059401">
    <property type="component" value="Chromosome"/>
</dbReference>
<sequence length="250" mass="29523">METLENELELLISKVKSADNFCSEIETIQNVYPFNKYEYIITKLVEEKILSYDDYLDLRNDYINRNLYLYVFEISAPRGFGDTWGFSHLLAVEPELKRPSKKTDPAYTGQYDLYLPYMGYSIKIEVKGSRAVDRNRPNEPLYIKALSSNSTKDFLMNFQQVKPTCCDVMLWFAVYRDCVKYWVLKNTDIYDLNFSPQHRNAETATRKENYKKTDIYEGQVMITRENIASIQKFQVEGRALRQAIIEKYEE</sequence>
<evidence type="ECO:0000313" key="1">
    <source>
        <dbReference type="EMBL" id="UTY28380.1"/>
    </source>
</evidence>
<protein>
    <submittedName>
        <fullName evidence="1">Uncharacterized protein</fullName>
    </submittedName>
</protein>
<evidence type="ECO:0000313" key="2">
    <source>
        <dbReference type="Proteomes" id="UP001059401"/>
    </source>
</evidence>
<accession>A0ABY5HW10</accession>
<keyword evidence="2" id="KW-1185">Reference proteome</keyword>
<dbReference type="RefSeq" id="WP_255806248.1">
    <property type="nucleotide sequence ID" value="NZ_CP038802.1"/>
</dbReference>
<organism evidence="1 2">
    <name type="scientific">Treponema putidum</name>
    <dbReference type="NCBI Taxonomy" id="221027"/>
    <lineage>
        <taxon>Bacteria</taxon>
        <taxon>Pseudomonadati</taxon>
        <taxon>Spirochaetota</taxon>
        <taxon>Spirochaetia</taxon>
        <taxon>Spirochaetales</taxon>
        <taxon>Treponemataceae</taxon>
        <taxon>Treponema</taxon>
    </lineage>
</organism>
<dbReference type="EMBL" id="CP038802">
    <property type="protein sequence ID" value="UTY28380.1"/>
    <property type="molecule type" value="Genomic_DNA"/>
</dbReference>
<gene>
    <name evidence="1" type="ORF">E4N76_04805</name>
</gene>
<proteinExistence type="predicted"/>
<reference evidence="1" key="1">
    <citation type="submission" date="2019-04" db="EMBL/GenBank/DDBJ databases">
        <title>Whole genome sequencing of oral phylogroup 2 treponemes.</title>
        <authorList>
            <person name="Chan Y."/>
            <person name="Zeng H.H."/>
            <person name="Yu X.L."/>
            <person name="Leung W.K."/>
            <person name="Watt R.M."/>
        </authorList>
    </citation>
    <scope>NUCLEOTIDE SEQUENCE</scope>
    <source>
        <strain evidence="1">OMZ 847</strain>
    </source>
</reference>